<dbReference type="RefSeq" id="WP_074673616.1">
    <property type="nucleotide sequence ID" value="NZ_FNTB01000001.1"/>
</dbReference>
<gene>
    <name evidence="1" type="ORF">SAMN05192540_2861</name>
</gene>
<reference evidence="1 2" key="1">
    <citation type="submission" date="2016-10" db="EMBL/GenBank/DDBJ databases">
        <authorList>
            <person name="de Groot N.N."/>
        </authorList>
    </citation>
    <scope>NUCLEOTIDE SEQUENCE [LARGE SCALE GENOMIC DNA]</scope>
    <source>
        <strain evidence="1 2">MAR_2009_71</strain>
    </source>
</reference>
<dbReference type="SUPFAM" id="SSF158682">
    <property type="entry name" value="TerB-like"/>
    <property type="match status" value="1"/>
</dbReference>
<dbReference type="InterPro" id="IPR029024">
    <property type="entry name" value="TerB-like"/>
</dbReference>
<organism evidence="1 2">
    <name type="scientific">Maribacter dokdonensis</name>
    <dbReference type="NCBI Taxonomy" id="320912"/>
    <lineage>
        <taxon>Bacteria</taxon>
        <taxon>Pseudomonadati</taxon>
        <taxon>Bacteroidota</taxon>
        <taxon>Flavobacteriia</taxon>
        <taxon>Flavobacteriales</taxon>
        <taxon>Flavobacteriaceae</taxon>
        <taxon>Maribacter</taxon>
    </lineage>
</organism>
<dbReference type="OrthoDB" id="668709at2"/>
<sequence>MENQTISEEIKSHFLRLYQIALADDDFSPLEMRLLYQFASERNISKEQLDEILIAHTGSVTIPETLEKRIEYLYDFALMIWADKVVTDDEFNALKKYCRNFEFLEDKIIPLTEYLIESAKEGKSKESILLELNS</sequence>
<protein>
    <recommendedName>
        <fullName evidence="3">Tellurite resistance protein TerB</fullName>
    </recommendedName>
</protein>
<accession>A0A1H4RGN1</accession>
<evidence type="ECO:0000313" key="1">
    <source>
        <dbReference type="EMBL" id="SEC31053.1"/>
    </source>
</evidence>
<dbReference type="Proteomes" id="UP000183038">
    <property type="component" value="Unassembled WGS sequence"/>
</dbReference>
<evidence type="ECO:0008006" key="3">
    <source>
        <dbReference type="Google" id="ProtNLM"/>
    </source>
</evidence>
<dbReference type="AlphaFoldDB" id="A0A1H4RGN1"/>
<name>A0A1H4RGN1_9FLAO</name>
<evidence type="ECO:0000313" key="2">
    <source>
        <dbReference type="Proteomes" id="UP000183038"/>
    </source>
</evidence>
<dbReference type="EMBL" id="FNTB01000001">
    <property type="protein sequence ID" value="SEC31053.1"/>
    <property type="molecule type" value="Genomic_DNA"/>
</dbReference>
<proteinExistence type="predicted"/>